<evidence type="ECO:0000259" key="1">
    <source>
        <dbReference type="Pfam" id="PF09547"/>
    </source>
</evidence>
<name>A0A644ZN69_9ZZZZ</name>
<dbReference type="Pfam" id="PF20439">
    <property type="entry name" value="SpoIVA_C"/>
    <property type="match status" value="1"/>
</dbReference>
<dbReference type="GO" id="GO:0043934">
    <property type="term" value="P:sporulation"/>
    <property type="evidence" value="ECO:0007669"/>
    <property type="project" value="InterPro"/>
</dbReference>
<accession>A0A644ZN69</accession>
<dbReference type="InterPro" id="IPR046841">
    <property type="entry name" value="SpoIVA_middle"/>
</dbReference>
<dbReference type="Pfam" id="PF09547">
    <property type="entry name" value="SpoIVA_ATPase"/>
    <property type="match status" value="1"/>
</dbReference>
<dbReference type="Pfam" id="PF20438">
    <property type="entry name" value="SpoIVA_middle"/>
    <property type="match status" value="1"/>
</dbReference>
<dbReference type="PIRSF" id="PIRSF007466">
    <property type="entry name" value="SpoIVA"/>
    <property type="match status" value="1"/>
</dbReference>
<dbReference type="GO" id="GO:0005524">
    <property type="term" value="F:ATP binding"/>
    <property type="evidence" value="ECO:0007669"/>
    <property type="project" value="InterPro"/>
</dbReference>
<feature type="domain" description="Sporulation stage IV protein A C-terminal" evidence="3">
    <location>
        <begin position="417"/>
        <end position="492"/>
    </location>
</feature>
<dbReference type="InterPro" id="IPR027417">
    <property type="entry name" value="P-loop_NTPase"/>
</dbReference>
<evidence type="ECO:0000259" key="2">
    <source>
        <dbReference type="Pfam" id="PF20438"/>
    </source>
</evidence>
<protein>
    <submittedName>
        <fullName evidence="4">Stage IV sporulation protein A</fullName>
        <ecNumber evidence="4">3.6.1.3</ecNumber>
    </submittedName>
</protein>
<dbReference type="SUPFAM" id="SSF52540">
    <property type="entry name" value="P-loop containing nucleoside triphosphate hydrolases"/>
    <property type="match status" value="1"/>
</dbReference>
<dbReference type="GO" id="GO:0016887">
    <property type="term" value="F:ATP hydrolysis activity"/>
    <property type="evidence" value="ECO:0007669"/>
    <property type="project" value="InterPro"/>
</dbReference>
<keyword evidence="4" id="KW-0378">Hydrolase</keyword>
<dbReference type="NCBIfam" id="TIGR02836">
    <property type="entry name" value="spore_IV_A"/>
    <property type="match status" value="1"/>
</dbReference>
<feature type="domain" description="Stage IV sporulation protein A ATPase" evidence="1">
    <location>
        <begin position="1"/>
        <end position="237"/>
    </location>
</feature>
<proteinExistence type="predicted"/>
<feature type="domain" description="Stage IV sporulation protein A middle" evidence="2">
    <location>
        <begin position="238"/>
        <end position="416"/>
    </location>
</feature>
<organism evidence="4">
    <name type="scientific">bioreactor metagenome</name>
    <dbReference type="NCBI Taxonomy" id="1076179"/>
    <lineage>
        <taxon>unclassified sequences</taxon>
        <taxon>metagenomes</taxon>
        <taxon>ecological metagenomes</taxon>
    </lineage>
</organism>
<dbReference type="Gene3D" id="3.40.50.300">
    <property type="entry name" value="P-loop containing nucleotide triphosphate hydrolases"/>
    <property type="match status" value="1"/>
</dbReference>
<dbReference type="AlphaFoldDB" id="A0A644ZN69"/>
<evidence type="ECO:0000259" key="3">
    <source>
        <dbReference type="Pfam" id="PF20439"/>
    </source>
</evidence>
<comment type="caution">
    <text evidence="4">The sequence shown here is derived from an EMBL/GenBank/DDBJ whole genome shotgun (WGS) entry which is preliminary data.</text>
</comment>
<dbReference type="InterPro" id="IPR014201">
    <property type="entry name" value="Spore_IV_A"/>
</dbReference>
<dbReference type="InterPro" id="IPR046840">
    <property type="entry name" value="SpoIVA_C"/>
</dbReference>
<reference evidence="4" key="1">
    <citation type="submission" date="2019-08" db="EMBL/GenBank/DDBJ databases">
        <authorList>
            <person name="Kucharzyk K."/>
            <person name="Murdoch R.W."/>
            <person name="Higgins S."/>
            <person name="Loffler F."/>
        </authorList>
    </citation>
    <scope>NUCLEOTIDE SEQUENCE</scope>
</reference>
<dbReference type="InterPro" id="IPR046842">
    <property type="entry name" value="SpoIVA_ATPase"/>
</dbReference>
<dbReference type="EC" id="3.6.1.3" evidence="4"/>
<sequence length="492" mass="54472">MDKYSIYDDIARRTDGDIYIGVVGPVRTGKSTFVKRFMESLVIPNIDNENKRSRAIDELPQSAAGRTIMTTEPKFVPNEAVEVKLSDNSAFKVRLIECVGYMVTGALGSMEDDAPRMVRTPWSNDEMPFEQAAEIGTRKVINEHSTIGLVITTDGSIGDIPRHAYEPAEARVVSELKAIRKPFVMLLNSKRPNSDEAQALAMELSAKYEVPVIPVNCLELGENDIRNVIEKVLFEFPVKEINIAMPSWIVTLPQDHWLKSSLYGSVLGSARGINRIADVSGAVSVMGQNENLKDTLLQSMNLGDGSVSVDMQLADGLFYRVLGEETGFDITGEESMITLMMELAAMKREYDKVACALTEVRNTGYGIVTPTIDELHLEAPEIVKQGGRFGVRLRASAPAIHLIRTNIETEVNPVVGSEKQSEELLMYLMKEFEETPEKIWESNIFGKSLHELVNEGLISKLNHTPGEARNKLQQTLERIVNDGGGGLICIIL</sequence>
<dbReference type="EMBL" id="VSSQ01009632">
    <property type="protein sequence ID" value="MPM42177.1"/>
    <property type="molecule type" value="Genomic_DNA"/>
</dbReference>
<gene>
    <name evidence="4" type="primary">spoIVA_6</name>
    <name evidence="4" type="ORF">SDC9_88840</name>
</gene>
<evidence type="ECO:0000313" key="4">
    <source>
        <dbReference type="EMBL" id="MPM42177.1"/>
    </source>
</evidence>